<reference evidence="9 10" key="1">
    <citation type="submission" date="2019-02" db="EMBL/GenBank/DDBJ databases">
        <title>Deep-cultivation of Planctomycetes and their phenomic and genomic characterization uncovers novel biology.</title>
        <authorList>
            <person name="Wiegand S."/>
            <person name="Jogler M."/>
            <person name="Boedeker C."/>
            <person name="Pinto D."/>
            <person name="Vollmers J."/>
            <person name="Rivas-Marin E."/>
            <person name="Kohn T."/>
            <person name="Peeters S.H."/>
            <person name="Heuer A."/>
            <person name="Rast P."/>
            <person name="Oberbeckmann S."/>
            <person name="Bunk B."/>
            <person name="Jeske O."/>
            <person name="Meyerdierks A."/>
            <person name="Storesund J.E."/>
            <person name="Kallscheuer N."/>
            <person name="Luecker S."/>
            <person name="Lage O.M."/>
            <person name="Pohl T."/>
            <person name="Merkel B.J."/>
            <person name="Hornburger P."/>
            <person name="Mueller R.-W."/>
            <person name="Bruemmer F."/>
            <person name="Labrenz M."/>
            <person name="Spormann A.M."/>
            <person name="Op den Camp H."/>
            <person name="Overmann J."/>
            <person name="Amann R."/>
            <person name="Jetten M.S.M."/>
            <person name="Mascher T."/>
            <person name="Medema M.H."/>
            <person name="Devos D.P."/>
            <person name="Kaster A.-K."/>
            <person name="Ovreas L."/>
            <person name="Rohde M."/>
            <person name="Galperin M.Y."/>
            <person name="Jogler C."/>
        </authorList>
    </citation>
    <scope>NUCLEOTIDE SEQUENCE [LARGE SCALE GENOMIC DNA]</scope>
    <source>
        <strain evidence="9 10">Pan44</strain>
    </source>
</reference>
<feature type="domain" description="Cadherin" evidence="8">
    <location>
        <begin position="1878"/>
        <end position="1975"/>
    </location>
</feature>
<keyword evidence="7" id="KW-0472">Membrane</keyword>
<feature type="domain" description="Cadherin" evidence="8">
    <location>
        <begin position="2294"/>
        <end position="2399"/>
    </location>
</feature>
<dbReference type="OrthoDB" id="218711at2"/>
<dbReference type="GO" id="GO:0005509">
    <property type="term" value="F:calcium ion binding"/>
    <property type="evidence" value="ECO:0007669"/>
    <property type="project" value="InterPro"/>
</dbReference>
<accession>A0A517SID2</accession>
<proteinExistence type="predicted"/>
<dbReference type="KEGG" id="ccos:Pan44_39250"/>
<dbReference type="Proteomes" id="UP000315700">
    <property type="component" value="Chromosome"/>
</dbReference>
<dbReference type="InterPro" id="IPR030916">
    <property type="entry name" value="ELWxxDGT_rpt"/>
</dbReference>
<dbReference type="SMART" id="SM00089">
    <property type="entry name" value="PKD"/>
    <property type="match status" value="8"/>
</dbReference>
<comment type="subcellular location">
    <subcellularLocation>
        <location evidence="1">Membrane</location>
    </subcellularLocation>
</comment>
<dbReference type="InterPro" id="IPR022409">
    <property type="entry name" value="PKD/Chitinase_dom"/>
</dbReference>
<dbReference type="SUPFAM" id="SSF75011">
    <property type="entry name" value="3-carboxy-cis,cis-mucoante lactonizing enzyme"/>
    <property type="match status" value="1"/>
</dbReference>
<feature type="domain" description="Cadherin" evidence="8">
    <location>
        <begin position="2824"/>
        <end position="2934"/>
    </location>
</feature>
<dbReference type="PANTHER" id="PTHR24025">
    <property type="entry name" value="DESMOGLEIN FAMILY MEMBER"/>
    <property type="match status" value="1"/>
</dbReference>
<feature type="domain" description="Cadherin" evidence="8">
    <location>
        <begin position="2514"/>
        <end position="2611"/>
    </location>
</feature>
<dbReference type="Pfam" id="PF00028">
    <property type="entry name" value="Cadherin"/>
    <property type="match status" value="13"/>
</dbReference>
<feature type="domain" description="Cadherin" evidence="8">
    <location>
        <begin position="3042"/>
        <end position="3137"/>
    </location>
</feature>
<feature type="domain" description="Cadherin" evidence="8">
    <location>
        <begin position="2400"/>
        <end position="2505"/>
    </location>
</feature>
<evidence type="ECO:0000259" key="8">
    <source>
        <dbReference type="PROSITE" id="PS50268"/>
    </source>
</evidence>
<evidence type="ECO:0000256" key="2">
    <source>
        <dbReference type="ARBA" id="ARBA00022692"/>
    </source>
</evidence>
<dbReference type="SMART" id="SM00112">
    <property type="entry name" value="CA"/>
    <property type="match status" value="14"/>
</dbReference>
<evidence type="ECO:0000256" key="5">
    <source>
        <dbReference type="ARBA" id="ARBA00022889"/>
    </source>
</evidence>
<evidence type="ECO:0000256" key="4">
    <source>
        <dbReference type="ARBA" id="ARBA00022837"/>
    </source>
</evidence>
<feature type="domain" description="Cadherin" evidence="8">
    <location>
        <begin position="1976"/>
        <end position="2081"/>
    </location>
</feature>
<keyword evidence="5" id="KW-0130">Cell adhesion</keyword>
<keyword evidence="3" id="KW-0677">Repeat</keyword>
<keyword evidence="10" id="KW-1185">Reference proteome</keyword>
<evidence type="ECO:0000256" key="1">
    <source>
        <dbReference type="ARBA" id="ARBA00004370"/>
    </source>
</evidence>
<evidence type="ECO:0000256" key="6">
    <source>
        <dbReference type="ARBA" id="ARBA00022989"/>
    </source>
</evidence>
<feature type="domain" description="Cadherin" evidence="8">
    <location>
        <begin position="2196"/>
        <end position="2293"/>
    </location>
</feature>
<dbReference type="GO" id="GO:0005911">
    <property type="term" value="C:cell-cell junction"/>
    <property type="evidence" value="ECO:0007669"/>
    <property type="project" value="TreeGrafter"/>
</dbReference>
<feature type="domain" description="Cadherin" evidence="8">
    <location>
        <begin position="1549"/>
        <end position="1650"/>
    </location>
</feature>
<name>A0A517SID2_9PLAN</name>
<dbReference type="InterPro" id="IPR015919">
    <property type="entry name" value="Cadherin-like_sf"/>
</dbReference>
<dbReference type="Gene3D" id="2.60.40.60">
    <property type="entry name" value="Cadherins"/>
    <property type="match status" value="15"/>
</dbReference>
<dbReference type="SUPFAM" id="SSF49313">
    <property type="entry name" value="Cadherin-like"/>
    <property type="match status" value="15"/>
</dbReference>
<feature type="domain" description="Cadherin" evidence="8">
    <location>
        <begin position="2726"/>
        <end position="2829"/>
    </location>
</feature>
<keyword evidence="4" id="KW-0106">Calcium</keyword>
<dbReference type="InterPro" id="IPR002126">
    <property type="entry name" value="Cadherin-like_dom"/>
</dbReference>
<dbReference type="PROSITE" id="PS50268">
    <property type="entry name" value="CADHERIN_2"/>
    <property type="match status" value="15"/>
</dbReference>
<feature type="domain" description="Cadherin" evidence="8">
    <location>
        <begin position="2090"/>
        <end position="2187"/>
    </location>
</feature>
<feature type="domain" description="Cadherin" evidence="8">
    <location>
        <begin position="1674"/>
        <end position="1764"/>
    </location>
</feature>
<dbReference type="InParanoid" id="A0A517SID2"/>
<evidence type="ECO:0000313" key="10">
    <source>
        <dbReference type="Proteomes" id="UP000315700"/>
    </source>
</evidence>
<protein>
    <submittedName>
        <fullName evidence="9">Cadherin domain protein</fullName>
    </submittedName>
</protein>
<dbReference type="NCBIfam" id="TIGR04534">
    <property type="entry name" value="ELWxxDGT_rpt"/>
    <property type="match status" value="2"/>
</dbReference>
<feature type="domain" description="Cadherin" evidence="8">
    <location>
        <begin position="1775"/>
        <end position="1869"/>
    </location>
</feature>
<evidence type="ECO:0000256" key="7">
    <source>
        <dbReference type="ARBA" id="ARBA00023136"/>
    </source>
</evidence>
<keyword evidence="6" id="KW-1133">Transmembrane helix</keyword>
<dbReference type="GO" id="GO:0016020">
    <property type="term" value="C:membrane"/>
    <property type="evidence" value="ECO:0007669"/>
    <property type="project" value="UniProtKB-SubCell"/>
</dbReference>
<evidence type="ECO:0000256" key="3">
    <source>
        <dbReference type="ARBA" id="ARBA00022737"/>
    </source>
</evidence>
<dbReference type="InterPro" id="IPR050971">
    <property type="entry name" value="Cadherin-domain_protein"/>
</dbReference>
<evidence type="ECO:0000313" key="9">
    <source>
        <dbReference type="EMBL" id="QDT55877.1"/>
    </source>
</evidence>
<dbReference type="PANTHER" id="PTHR24025:SF23">
    <property type="entry name" value="NEURAL-CADHERIN"/>
    <property type="match status" value="1"/>
</dbReference>
<feature type="domain" description="Cadherin" evidence="8">
    <location>
        <begin position="2936"/>
        <end position="3034"/>
    </location>
</feature>
<feature type="domain" description="Cadherin" evidence="8">
    <location>
        <begin position="2620"/>
        <end position="2729"/>
    </location>
</feature>
<organism evidence="9 10">
    <name type="scientific">Caulifigura coniformis</name>
    <dbReference type="NCBI Taxonomy" id="2527983"/>
    <lineage>
        <taxon>Bacteria</taxon>
        <taxon>Pseudomonadati</taxon>
        <taxon>Planctomycetota</taxon>
        <taxon>Planctomycetia</taxon>
        <taxon>Planctomycetales</taxon>
        <taxon>Planctomycetaceae</taxon>
        <taxon>Caulifigura</taxon>
    </lineage>
</organism>
<sequence>MVSFRMASWIQRTLGLRPRFKRIRRRKIAGLSRGAMAGQVVHLEPRVLPAGTPTQITDANSNTQFQNASSNPTEFTDVGSLTFFTYNTTVTDKPVLGFTNGAVSGTTFVDVRFSPGTRLTNLTEYNGALYFFANGVETIGGQLQSRGMELWKHDPVAGTTTLVKDIVGSVPNPHTTTGIQQNEGSNGAELIVVSGKLYFTASDDITGQGGNRELWVSDGTETGTNKVHEIYADGESSNPTQLTNVNDVLYFVATGGPATGRELWKFNPATDAIPVLVKDIRLGLPDSGIDNLTPVGNVVYFSANDGVHGNELWKSDGTEAGTVLVQDVWSGVQSSNPQSFVNLNGVLFFSADDGNVGRELWKSDPNEAQPTVIVRDIAQVGPNGTTDFKQNSIPHNLTAFNGKVYFAANDGLTGDELWVTDGTFLGTHRIVDLNTELTSSGDSTKSAYPGSLTVMNGALYFIATNTFSQFGETNFELYRMQANEAVNLVRQINTLPSFWQTGPATPTTPEFPNGQQFFKSNGDAFLATSPTFSPIGPRTNFSNNQLFVSNNRLYFAADNGINGATGIQNSQFNTFGAYTPNFEIWSSDGSAASTIQLADLTVPQTLSSSPLNLTTVQQTASTARVYFTYLDPNTGRFNLAYTQTASSGSAGAEPGRQGTTYDVGVSFASNITNPVAMGGKLYFFASDSQRGNELWVSDGTVSGTTVVQDVFAGTTGSSGAQLVATTNRLFWVAQSSAGNLELWSSDGTVGNATALTNIGGTPNIQDLTVVGTRVYFAATDPTPATGTLPAIQRRLWFSDGTAANTRIVVSTAAQAVPANPTGPFGPLNPTNLVSLNGQLFFSAGNTIYRTNGTDAGTIPLPSLPGSLTGISNLTAVEDSDRLYFTADDGTNGVELWTSNFDGNAVQLVSNIHLTASSNPQNLTAVGTSLYFTADNGTIGRELYRASGTSAALVADINPGAASSSISNLIAGGTTTLFFSANDGVNGAELWSASGLSATLLSNINPSVGGSSSPASFAFASNQVYFAANDGVNGRELWRNGGPNGATLVRDIGLLTTGNADIRNFVVLGGNVYYLATTGPNVSALFRTSSSSGATEVVTFSDGRTLVDQNIANTLVNSWAANGRYLAHDLVVMGGNLYLAGATGASDANGLFGTELYRIVNPTSTNPLPSATLLGDIRLASTGNPNAVPTFLTVLGNQILFAANDGVNGTELWTSSGGAPTLLLNIDGGAGDSNPRYLQTIGNRVYFTAGPANARTAYVTDGTAAGTIQLSTAIVDERNGDGEIFRLSGNRVFFSANGGQGFELWSTNGTAAGTSQVRDIRAGAAGSDITGMISYNGILYFGANDGIKGSELWRSDGTAAGTFLVKDIEEGPGSSNPSGFAIANNSTLNNDAMANGTPTLLFAATTDDHGRELYQTRGLEQDTVIVKDIAPGRRSSNPTNLTSIDGTIYFAADDGVSGNTLWRSVGVDEVTQNSLTVRVKTDGNLAAAPNVLGTDDTSGLRNPDQFTLLTLSSNTLTRLFFSASSDAGRNEAYELDINHTPMALTLSPGQLAENLPIGAVAGTLETFDPDAGDTFQYTFVQGTGDTDNALFEIVGNSLQARGPLDFEDKNSYTVRVRTTDQRGQFLERALTISVADVNDKPDGLSVENPVTTLPELTTTPPLTTVERLLGTMKADDDAFQTTNKYVLSGADAAHFEVRQDLLTGVWSLYLRAGVELNYETNPDGFTFNISIYDETLGATAASPDATIPFTLALTDVNENPVGPISDDDPAAEIFNETVAPNTPVGITAKAIDPDGTSTITYSLDVNPDGLFQIDPVTGVVSTALALNRESPNRPTHTLRVRATSSDGSFSVRDFVITVNDVDEADATPIVDNDAAVDAVTENLPAGTTVGVTAFSVDADATTSAITYSLDNSAGGLFAINPTTGVVTTTAVLDRESVPGGSYGIVVRATSQDGSAQTKAFTIAVNDVDEFDVTPIVDTNPAADAVDENSPIGTSVGITANSVDADATTSTVTYSLVDSAGGLFQINPSTGVVTTAAVINRESPAIGSYNITVQATSQDTSTTTQTFTIVINDIDESDLTPIVDTNAAVDAVDENVPIGTAVGITANSVDGDATNSTVTYTLDNSAGGLFQINSSTGVITTAALINRESPLVGSYNITVRATSQDSSTTTKDFTIVINDVDEFDVTPIVDTNLGVDAVDENAPIGTAVGVTANSVDADATTSTVTYTLDDDAGGLFQINPSTGVVTTAALINRESPLIGSYSITVRATSQDTSTTTKSFTIVINDVDEFDVTPIVDTNAAANSLSENSPVGTLVGITAHSIDADATTSTVTYTLDDNAGGLFQINPSTGVVTTAALINRESPLTGAYDITIRATSLDGSTEIQTYTIAINDVDEFDVTPIVDTNPAADAVDENSPIGTSVGITANSVDADATTSTVTYSLVDSAGGLFQVNPSTGVVTTAALINRESPLIGSYNITVRATSQDTSTTTKSFTIVINDVDEFDATPIVDNNVTADAINENVPIGTTVGITAFSVDSDATTNVITYSLDNSAGGLFQIDPVTGVVSTAALINRESPLIGSYDITIRATSQDGSTEIQTYTIAVNDVDEFDVTPIVDDNLAADAVNENALIGTTVGITARSVDGDATNSTVTYSLVDSAGGLFQIHPVTGVVTTAALINRESPQVGSYNITVRATSADTSTTTKTYTIAIIDVDEFDVGAITDTNAAVNIVPENAAAGTLVGITASATDADSTNNGITYSLWNTHSGRFAIDPATGVMTVENGALLNREAFASWFVTVIATSQDGSKSVKEFVVQISDVSEFKVGAISDVNPAENSIPENCPPGTLVGITASATDLDATNNAITYSLINDRGGRFAIHPTTGVVTANGNLIDREVAGAWAITVLATSQDGSINVKEFIVQIRDVDESNVGLVFDVNPALNTVPENAANGTLVGVTALAVDNDATNSAITYSLIDNAGGRFAIHPVTGVVTVANGSLLDREAAVGWGIMIRATSQDGSYTDRPFSIYLSDVDDLDVGPVNDVNASADSVAENSPAGTPVGLTARAVDGDATNNSVYYSLTDSAGGRFIIHPSSGVVTVAAGAVLDFETASSHQITVLATSSDGSQSSRSFTINVTDVFDVPRVTLSNNSVAENLPIGSVVGTLGTADVNVTSPVFSLVAGSGATDNSKFQITGNQLTTRAKFNRATKSSYSIRVQLRGAGGVVLTQVFTIQVTPGTTFPATTIV</sequence>
<gene>
    <name evidence="9" type="ORF">Pan44_39250</name>
</gene>
<dbReference type="EMBL" id="CP036271">
    <property type="protein sequence ID" value="QDT55877.1"/>
    <property type="molecule type" value="Genomic_DNA"/>
</dbReference>
<keyword evidence="2" id="KW-0812">Transmembrane</keyword>
<dbReference type="CDD" id="cd11304">
    <property type="entry name" value="Cadherin_repeat"/>
    <property type="match status" value="15"/>
</dbReference>
<dbReference type="GO" id="GO:0007156">
    <property type="term" value="P:homophilic cell adhesion via plasma membrane adhesion molecules"/>
    <property type="evidence" value="ECO:0007669"/>
    <property type="project" value="InterPro"/>
</dbReference>